<organism evidence="2 3">
    <name type="scientific">Gymnopilus dilepis</name>
    <dbReference type="NCBI Taxonomy" id="231916"/>
    <lineage>
        <taxon>Eukaryota</taxon>
        <taxon>Fungi</taxon>
        <taxon>Dikarya</taxon>
        <taxon>Basidiomycota</taxon>
        <taxon>Agaricomycotina</taxon>
        <taxon>Agaricomycetes</taxon>
        <taxon>Agaricomycetidae</taxon>
        <taxon>Agaricales</taxon>
        <taxon>Agaricineae</taxon>
        <taxon>Hymenogastraceae</taxon>
        <taxon>Gymnopilus</taxon>
    </lineage>
</organism>
<dbReference type="InParanoid" id="A0A409YDK0"/>
<evidence type="ECO:0000256" key="1">
    <source>
        <dbReference type="SAM" id="MobiDB-lite"/>
    </source>
</evidence>
<reference evidence="2 3" key="1">
    <citation type="journal article" date="2018" name="Evol. Lett.">
        <title>Horizontal gene cluster transfer increased hallucinogenic mushroom diversity.</title>
        <authorList>
            <person name="Reynolds H.T."/>
            <person name="Vijayakumar V."/>
            <person name="Gluck-Thaler E."/>
            <person name="Korotkin H.B."/>
            <person name="Matheny P.B."/>
            <person name="Slot J.C."/>
        </authorList>
    </citation>
    <scope>NUCLEOTIDE SEQUENCE [LARGE SCALE GENOMIC DNA]</scope>
    <source>
        <strain evidence="2 3">SRW20</strain>
    </source>
</reference>
<feature type="compositionally biased region" description="Basic and acidic residues" evidence="1">
    <location>
        <begin position="39"/>
        <end position="49"/>
    </location>
</feature>
<feature type="region of interest" description="Disordered" evidence="1">
    <location>
        <begin position="132"/>
        <end position="152"/>
    </location>
</feature>
<feature type="region of interest" description="Disordered" evidence="1">
    <location>
        <begin position="19"/>
        <end position="88"/>
    </location>
</feature>
<keyword evidence="3" id="KW-1185">Reference proteome</keyword>
<comment type="caution">
    <text evidence="2">The sequence shown here is derived from an EMBL/GenBank/DDBJ whole genome shotgun (WGS) entry which is preliminary data.</text>
</comment>
<evidence type="ECO:0000313" key="3">
    <source>
        <dbReference type="Proteomes" id="UP000284706"/>
    </source>
</evidence>
<gene>
    <name evidence="2" type="ORF">CVT26_016015</name>
</gene>
<accession>A0A409YDK0</accession>
<evidence type="ECO:0000313" key="2">
    <source>
        <dbReference type="EMBL" id="PPR01068.1"/>
    </source>
</evidence>
<dbReference type="Proteomes" id="UP000284706">
    <property type="component" value="Unassembled WGS sequence"/>
</dbReference>
<proteinExistence type="predicted"/>
<sequence length="152" mass="17072">MANRRALVQKFRKLVREMRGAAQRVGIRRSRVSTPVGELPRDPPSRESSEAAPSPDMEIPAGPETYVQIPPSSQAYHAGSPSVGAQHIHAPYPVSASNMQDSFNITRSTISRMNTYHTYHTHYHYHFIPKSDEAKANGKKHARNMSDDRHTI</sequence>
<protein>
    <submittedName>
        <fullName evidence="2">Uncharacterized protein</fullName>
    </submittedName>
</protein>
<dbReference type="EMBL" id="NHYE01000968">
    <property type="protein sequence ID" value="PPR01068.1"/>
    <property type="molecule type" value="Genomic_DNA"/>
</dbReference>
<name>A0A409YDK0_9AGAR</name>
<dbReference type="AlphaFoldDB" id="A0A409YDK0"/>